<dbReference type="InterPro" id="IPR036236">
    <property type="entry name" value="Znf_C2H2_sf"/>
</dbReference>
<keyword evidence="3 7" id="KW-0863">Zinc-finger</keyword>
<evidence type="ECO:0000256" key="2">
    <source>
        <dbReference type="ARBA" id="ARBA00022723"/>
    </source>
</evidence>
<evidence type="ECO:0000313" key="10">
    <source>
        <dbReference type="EMBL" id="CAH2281716.1"/>
    </source>
</evidence>
<feature type="compositionally biased region" description="Acidic residues" evidence="8">
    <location>
        <begin position="203"/>
        <end position="219"/>
    </location>
</feature>
<keyword evidence="6" id="KW-0539">Nucleus</keyword>
<feature type="region of interest" description="Disordered" evidence="8">
    <location>
        <begin position="1089"/>
        <end position="1109"/>
    </location>
</feature>
<evidence type="ECO:0000256" key="4">
    <source>
        <dbReference type="ARBA" id="ARBA00022833"/>
    </source>
</evidence>
<dbReference type="InterPro" id="IPR003656">
    <property type="entry name" value="Znf_BED"/>
</dbReference>
<feature type="compositionally biased region" description="Polar residues" evidence="8">
    <location>
        <begin position="231"/>
        <end position="246"/>
    </location>
</feature>
<dbReference type="InterPro" id="IPR012337">
    <property type="entry name" value="RNaseH-like_sf"/>
</dbReference>
<dbReference type="GO" id="GO:0008270">
    <property type="term" value="F:zinc ion binding"/>
    <property type="evidence" value="ECO:0007669"/>
    <property type="project" value="UniProtKB-KW"/>
</dbReference>
<dbReference type="SUPFAM" id="SSF57667">
    <property type="entry name" value="beta-beta-alpha zinc fingers"/>
    <property type="match status" value="2"/>
</dbReference>
<evidence type="ECO:0000256" key="6">
    <source>
        <dbReference type="ARBA" id="ARBA00023242"/>
    </source>
</evidence>
<proteinExistence type="predicted"/>
<protein>
    <submittedName>
        <fullName evidence="10">ZBED6 C-terminal</fullName>
    </submittedName>
</protein>
<dbReference type="SMART" id="SM00614">
    <property type="entry name" value="ZnF_BED"/>
    <property type="match status" value="2"/>
</dbReference>
<evidence type="ECO:0000256" key="1">
    <source>
        <dbReference type="ARBA" id="ARBA00004123"/>
    </source>
</evidence>
<keyword evidence="5" id="KW-0238">DNA-binding</keyword>
<gene>
    <name evidence="10" type="ORF">PECUL_23A033048</name>
</gene>
<feature type="region of interest" description="Disordered" evidence="8">
    <location>
        <begin position="185"/>
        <end position="271"/>
    </location>
</feature>
<organism evidence="10 11">
    <name type="scientific">Pelobates cultripes</name>
    <name type="common">Western spadefoot toad</name>
    <dbReference type="NCBI Taxonomy" id="61616"/>
    <lineage>
        <taxon>Eukaryota</taxon>
        <taxon>Metazoa</taxon>
        <taxon>Chordata</taxon>
        <taxon>Craniata</taxon>
        <taxon>Vertebrata</taxon>
        <taxon>Euteleostomi</taxon>
        <taxon>Amphibia</taxon>
        <taxon>Batrachia</taxon>
        <taxon>Anura</taxon>
        <taxon>Pelobatoidea</taxon>
        <taxon>Pelobatidae</taxon>
        <taxon>Pelobates</taxon>
    </lineage>
</organism>
<dbReference type="EMBL" id="OW240915">
    <property type="protein sequence ID" value="CAH2281716.1"/>
    <property type="molecule type" value="Genomic_DNA"/>
</dbReference>
<evidence type="ECO:0000259" key="9">
    <source>
        <dbReference type="PROSITE" id="PS50808"/>
    </source>
</evidence>
<keyword evidence="11" id="KW-1185">Reference proteome</keyword>
<feature type="domain" description="BED-type" evidence="9">
    <location>
        <begin position="346"/>
        <end position="403"/>
    </location>
</feature>
<dbReference type="AlphaFoldDB" id="A0AAD1W3A1"/>
<name>A0AAD1W3A1_PELCU</name>
<dbReference type="PANTHER" id="PTHR47241:SF1">
    <property type="entry name" value="BED-TYPE DOMAIN-CONTAINING PROTEIN"/>
    <property type="match status" value="1"/>
</dbReference>
<feature type="region of interest" description="Disordered" evidence="8">
    <location>
        <begin position="1"/>
        <end position="62"/>
    </location>
</feature>
<evidence type="ECO:0000256" key="8">
    <source>
        <dbReference type="SAM" id="MobiDB-lite"/>
    </source>
</evidence>
<feature type="domain" description="BED-type" evidence="9">
    <location>
        <begin position="137"/>
        <end position="194"/>
    </location>
</feature>
<dbReference type="Proteomes" id="UP001295444">
    <property type="component" value="Chromosome 04"/>
</dbReference>
<comment type="subcellular location">
    <subcellularLocation>
        <location evidence="1">Nucleus</location>
    </subcellularLocation>
</comment>
<evidence type="ECO:0000256" key="5">
    <source>
        <dbReference type="ARBA" id="ARBA00023125"/>
    </source>
</evidence>
<sequence length="1109" mass="125616">MSYETEDPSMACDSSLHSSFPRKHTGQTELADADDQYSKPSQSVHDVKTVQTPAGPSETIPEIEIKLESSDDEDGKNEACSFTQPGASARSLVSYPNKTVNIPDFGKGETIDKDFIRPLPDAHSHSHFTIRPMRKRKSTSEVWQFFYRDANNICRAICGICRMSVSRGKLGGNFGTTALKRHLENKHPMEWAQRKSMRHQRGDEEEEEEPFEEEEEKDEPYEKTFNEHATLYSSQETSENSRMGSSESHDSPKTYEIIDSSDEGEDDDKVRGEINGVEIDEEIEIKRLRLLAREDNMRMNQYRGSTLDMRVTGKQSIGTVNIQLPSTSSSGYSGNSSVPAGTKKRKSTSAVWQFFYIDRTNICRAICTLCQLSVSRGKQGGHFGTSALMRHLEGKHPLEWAKGKLNKSKSNNIIEVEEEEEEEAEEQLDSVFPHQQVPFGHLSSSGFSEYSEVSTNLAAAMPLEYDNGLVKGRSEISRDCAMGTLSSVQYQHIAAMTKDVNGNGKYAPNHPKAQSWNKNITELMCGLALPYSFINSKAFLTFMQRADPLYSLPKKSFFSGRAVPQLYEAVCEQVAGELKRSECAQIHITAHMWNTDLPMNFLALTAHWAMFTSETQSSSTRRYAVLCVKRFPKQFNESKIQQELIHQVNLWLSPSALKPGFFICSGDFNLVHAIKGANYSYIPSFTHSLSILVMDFLQNNHFISSMLVAARKLCSHFINSSRAGKILSELQYQYSLPKHSLKLETVPHWTSTFYMLQRLLEQQRAVQEYLATYKLESGDLFLTSNHWNLMGSLVYLLQPFEMATREVNASDCSLSQVLPEVRYLHIFLRQIRGHFEGKGDANGVVLADSFALKLSRDYGVNEMFQREEYVLSTLLDPRFKGRIEAILPPGSDIDHWKQVLVKKVKEVMISSASFYPPSQYYKRAAVPFKRDSECDSELLMEKHYNLEENINTVSTWGSMAEPPLIQKDKSLIEHLESVGLMASESTGASLSTESHSACVMVEKYLQDNKTIGAKEDPLGYWEKRKWLWPALTKLAIMYLTCPPSSIFAERVFKSPRGFVDTQCSLEVVEEIEHIYFLKANLENFPHYTPPPLISSSDNEMEQSDNEDGF</sequence>
<keyword evidence="2" id="KW-0479">Metal-binding</keyword>
<evidence type="ECO:0000256" key="3">
    <source>
        <dbReference type="ARBA" id="ARBA00022771"/>
    </source>
</evidence>
<feature type="compositionally biased region" description="Acidic residues" evidence="8">
    <location>
        <begin position="1098"/>
        <end position="1109"/>
    </location>
</feature>
<dbReference type="SUPFAM" id="SSF53098">
    <property type="entry name" value="Ribonuclease H-like"/>
    <property type="match status" value="1"/>
</dbReference>
<dbReference type="PANTHER" id="PTHR47241">
    <property type="entry name" value="FINGER PROTEIN, PUTATIVE-RELATED"/>
    <property type="match status" value="1"/>
</dbReference>
<dbReference type="GO" id="GO:0005634">
    <property type="term" value="C:nucleus"/>
    <property type="evidence" value="ECO:0007669"/>
    <property type="project" value="UniProtKB-SubCell"/>
</dbReference>
<dbReference type="PROSITE" id="PS50808">
    <property type="entry name" value="ZF_BED"/>
    <property type="match status" value="2"/>
</dbReference>
<keyword evidence="4" id="KW-0862">Zinc</keyword>
<dbReference type="InterPro" id="IPR008906">
    <property type="entry name" value="HATC_C_dom"/>
</dbReference>
<dbReference type="InterPro" id="IPR052865">
    <property type="entry name" value="Zinc_finger_BED"/>
</dbReference>
<feature type="compositionally biased region" description="Polar residues" evidence="8">
    <location>
        <begin position="38"/>
        <end position="54"/>
    </location>
</feature>
<dbReference type="GO" id="GO:0003677">
    <property type="term" value="F:DNA binding"/>
    <property type="evidence" value="ECO:0007669"/>
    <property type="project" value="UniProtKB-KW"/>
</dbReference>
<accession>A0AAD1W3A1</accession>
<dbReference type="Pfam" id="PF05699">
    <property type="entry name" value="Dimer_Tnp_hAT"/>
    <property type="match status" value="1"/>
</dbReference>
<reference evidence="10" key="1">
    <citation type="submission" date="2022-03" db="EMBL/GenBank/DDBJ databases">
        <authorList>
            <person name="Alioto T."/>
            <person name="Alioto T."/>
            <person name="Gomez Garrido J."/>
        </authorList>
    </citation>
    <scope>NUCLEOTIDE SEQUENCE</scope>
</reference>
<dbReference type="GO" id="GO:0046983">
    <property type="term" value="F:protein dimerization activity"/>
    <property type="evidence" value="ECO:0007669"/>
    <property type="project" value="InterPro"/>
</dbReference>
<evidence type="ECO:0000313" key="11">
    <source>
        <dbReference type="Proteomes" id="UP001295444"/>
    </source>
</evidence>
<evidence type="ECO:0000256" key="7">
    <source>
        <dbReference type="PROSITE-ProRule" id="PRU00027"/>
    </source>
</evidence>
<dbReference type="Pfam" id="PF02892">
    <property type="entry name" value="zf-BED"/>
    <property type="match status" value="2"/>
</dbReference>